<protein>
    <submittedName>
        <fullName evidence="5">AraC family transcriptional regulator</fullName>
    </submittedName>
</protein>
<gene>
    <name evidence="5" type="ORF">BK123_30535</name>
</gene>
<dbReference type="InterPro" id="IPR018062">
    <property type="entry name" value="HTH_AraC-typ_CS"/>
</dbReference>
<comment type="caution">
    <text evidence="5">The sequence shown here is derived from an EMBL/GenBank/DDBJ whole genome shotgun (WGS) entry which is preliminary data.</text>
</comment>
<dbReference type="AlphaFoldDB" id="A0A1R1ATB7"/>
<dbReference type="SMART" id="SM00342">
    <property type="entry name" value="HTH_ARAC"/>
    <property type="match status" value="1"/>
</dbReference>
<evidence type="ECO:0000256" key="2">
    <source>
        <dbReference type="ARBA" id="ARBA00023125"/>
    </source>
</evidence>
<sequence length="332" mass="38391">MTLNIVNAEVHSLFDQFTDLVQGSSQFSEWQEHISVPPAVGQGSIRRTRIRSGMEIVVTDITFAQDMKLHIQEACQLFELSYCLNGEIYCEWNGRESFTEKMTGNVLFFEDELVYEEKKAGIRQHMLEIRLSPQELLHYAGDITEKHRMESWLHRHKGQIDEYPNTPAIHKCVSDMMNCSYNGTMKRLYMESKAMELIALFAEVEGHETVGGNRFLSRDDLSKLEQARQLVIHHFEQPLSIQQLARRVGLNEFKLKKGFRERFGITIFELVRKQRMEKAIWYMETEGYNVGETAVSVGYSNASNFATTFRKYYGCNPGEYLKAIGHSRTSSP</sequence>
<dbReference type="InterPro" id="IPR020449">
    <property type="entry name" value="Tscrpt_reg_AraC-type_HTH"/>
</dbReference>
<dbReference type="PROSITE" id="PS00041">
    <property type="entry name" value="HTH_ARAC_FAMILY_1"/>
    <property type="match status" value="1"/>
</dbReference>
<dbReference type="Proteomes" id="UP000187074">
    <property type="component" value="Unassembled WGS sequence"/>
</dbReference>
<dbReference type="STRING" id="1401.BK123_30535"/>
<dbReference type="SUPFAM" id="SSF46689">
    <property type="entry name" value="Homeodomain-like"/>
    <property type="match status" value="2"/>
</dbReference>
<dbReference type="OrthoDB" id="9782503at2"/>
<evidence type="ECO:0000256" key="1">
    <source>
        <dbReference type="ARBA" id="ARBA00023015"/>
    </source>
</evidence>
<accession>A0A1R1ATB7</accession>
<keyword evidence="2" id="KW-0238">DNA-binding</keyword>
<keyword evidence="1" id="KW-0805">Transcription regulation</keyword>
<name>A0A1R1ATB7_PAELA</name>
<dbReference type="PANTHER" id="PTHR47893:SF1">
    <property type="entry name" value="REGULATORY PROTEIN PCHR"/>
    <property type="match status" value="1"/>
</dbReference>
<reference evidence="5 6" key="1">
    <citation type="submission" date="2016-11" db="EMBL/GenBank/DDBJ databases">
        <title>Paenibacillus species isolates.</title>
        <authorList>
            <person name="Beno S.M."/>
        </authorList>
    </citation>
    <scope>NUCLEOTIDE SEQUENCE [LARGE SCALE GENOMIC DNA]</scope>
    <source>
        <strain evidence="5 6">FSL F4-0100</strain>
    </source>
</reference>
<evidence type="ECO:0000259" key="4">
    <source>
        <dbReference type="PROSITE" id="PS01124"/>
    </source>
</evidence>
<dbReference type="GO" id="GO:0043565">
    <property type="term" value="F:sequence-specific DNA binding"/>
    <property type="evidence" value="ECO:0007669"/>
    <property type="project" value="InterPro"/>
</dbReference>
<dbReference type="PRINTS" id="PR00032">
    <property type="entry name" value="HTHARAC"/>
</dbReference>
<evidence type="ECO:0000256" key="3">
    <source>
        <dbReference type="ARBA" id="ARBA00023163"/>
    </source>
</evidence>
<keyword evidence="3" id="KW-0804">Transcription</keyword>
<feature type="domain" description="HTH araC/xylS-type" evidence="4">
    <location>
        <begin position="225"/>
        <end position="323"/>
    </location>
</feature>
<organism evidence="5 6">
    <name type="scientific">Paenibacillus lautus</name>
    <name type="common">Bacillus lautus</name>
    <dbReference type="NCBI Taxonomy" id="1401"/>
    <lineage>
        <taxon>Bacteria</taxon>
        <taxon>Bacillati</taxon>
        <taxon>Bacillota</taxon>
        <taxon>Bacilli</taxon>
        <taxon>Bacillales</taxon>
        <taxon>Paenibacillaceae</taxon>
        <taxon>Paenibacillus</taxon>
    </lineage>
</organism>
<dbReference type="PANTHER" id="PTHR47893">
    <property type="entry name" value="REGULATORY PROTEIN PCHR"/>
    <property type="match status" value="1"/>
</dbReference>
<dbReference type="InterPro" id="IPR018060">
    <property type="entry name" value="HTH_AraC"/>
</dbReference>
<dbReference type="InterPro" id="IPR053142">
    <property type="entry name" value="PchR_regulatory_protein"/>
</dbReference>
<dbReference type="EMBL" id="MRTF01000014">
    <property type="protein sequence ID" value="OME88630.1"/>
    <property type="molecule type" value="Genomic_DNA"/>
</dbReference>
<evidence type="ECO:0000313" key="6">
    <source>
        <dbReference type="Proteomes" id="UP000187074"/>
    </source>
</evidence>
<proteinExistence type="predicted"/>
<dbReference type="Gene3D" id="1.10.10.60">
    <property type="entry name" value="Homeodomain-like"/>
    <property type="match status" value="2"/>
</dbReference>
<dbReference type="GO" id="GO:0003700">
    <property type="term" value="F:DNA-binding transcription factor activity"/>
    <property type="evidence" value="ECO:0007669"/>
    <property type="project" value="InterPro"/>
</dbReference>
<dbReference type="Pfam" id="PF12833">
    <property type="entry name" value="HTH_18"/>
    <property type="match status" value="1"/>
</dbReference>
<dbReference type="PROSITE" id="PS01124">
    <property type="entry name" value="HTH_ARAC_FAMILY_2"/>
    <property type="match status" value="1"/>
</dbReference>
<evidence type="ECO:0000313" key="5">
    <source>
        <dbReference type="EMBL" id="OME88630.1"/>
    </source>
</evidence>
<dbReference type="InterPro" id="IPR009057">
    <property type="entry name" value="Homeodomain-like_sf"/>
</dbReference>